<reference evidence="2 3" key="1">
    <citation type="journal article" date="2017" name="Genome Biol. Evol.">
        <title>Phytophthora megakarya and P. palmivora, closely related causal agents of cacao black pod rot, underwent increases in genome sizes and gene numbers by different mechanisms.</title>
        <authorList>
            <person name="Ali S.S."/>
            <person name="Shao J."/>
            <person name="Lary D.J."/>
            <person name="Kronmiller B."/>
            <person name="Shen D."/>
            <person name="Strem M.D."/>
            <person name="Amoako-Attah I."/>
            <person name="Akrofi A.Y."/>
            <person name="Begoude B.A."/>
            <person name="Ten Hoopen G.M."/>
            <person name="Coulibaly K."/>
            <person name="Kebe B.I."/>
            <person name="Melnick R.L."/>
            <person name="Guiltinan M.J."/>
            <person name="Tyler B.M."/>
            <person name="Meinhardt L.W."/>
            <person name="Bailey B.A."/>
        </authorList>
    </citation>
    <scope>NUCLEOTIDE SEQUENCE [LARGE SCALE GENOMIC DNA]</scope>
    <source>
        <strain evidence="3">sbr112.9</strain>
    </source>
</reference>
<dbReference type="Proteomes" id="UP000237271">
    <property type="component" value="Unassembled WGS sequence"/>
</dbReference>
<dbReference type="EMBL" id="NCKW01010532">
    <property type="protein sequence ID" value="POM65145.1"/>
    <property type="molecule type" value="Genomic_DNA"/>
</dbReference>
<dbReference type="OrthoDB" id="144732at2759"/>
<protein>
    <submittedName>
        <fullName evidence="2">Uncharacterized protein</fullName>
    </submittedName>
</protein>
<evidence type="ECO:0000256" key="1">
    <source>
        <dbReference type="SAM" id="MobiDB-lite"/>
    </source>
</evidence>
<organism evidence="2 3">
    <name type="scientific">Phytophthora palmivora</name>
    <dbReference type="NCBI Taxonomy" id="4796"/>
    <lineage>
        <taxon>Eukaryota</taxon>
        <taxon>Sar</taxon>
        <taxon>Stramenopiles</taxon>
        <taxon>Oomycota</taxon>
        <taxon>Peronosporomycetes</taxon>
        <taxon>Peronosporales</taxon>
        <taxon>Peronosporaceae</taxon>
        <taxon>Phytophthora</taxon>
    </lineage>
</organism>
<feature type="region of interest" description="Disordered" evidence="1">
    <location>
        <begin position="1"/>
        <end position="25"/>
    </location>
</feature>
<accession>A0A2P4XHX2</accession>
<keyword evidence="3" id="KW-1185">Reference proteome</keyword>
<evidence type="ECO:0000313" key="3">
    <source>
        <dbReference type="Proteomes" id="UP000237271"/>
    </source>
</evidence>
<sequence length="94" mass="10106">MAVDTHDLSDGLVDEMASSASQTAETLSLEVEIGSDAQGWPGEEGDSLDSVADNDDSLNAVEEYWDIPISGMPGTPLEKLKQEYERCMRLSTGP</sequence>
<comment type="caution">
    <text evidence="2">The sequence shown here is derived from an EMBL/GenBank/DDBJ whole genome shotgun (WGS) entry which is preliminary data.</text>
</comment>
<name>A0A2P4XHX2_9STRA</name>
<evidence type="ECO:0000313" key="2">
    <source>
        <dbReference type="EMBL" id="POM65145.1"/>
    </source>
</evidence>
<gene>
    <name evidence="2" type="ORF">PHPALM_19189</name>
</gene>
<proteinExistence type="predicted"/>
<dbReference type="AlphaFoldDB" id="A0A2P4XHX2"/>